<accession>A0A3N0BJR4</accession>
<comment type="caution">
    <text evidence="2">The sequence shown here is derived from an EMBL/GenBank/DDBJ whole genome shotgun (WGS) entry which is preliminary data.</text>
</comment>
<reference evidence="3" key="1">
    <citation type="submission" date="2018-05" db="EMBL/GenBank/DDBJ databases">
        <title>Genome Sequencing of selected type strains of the family Eggerthellaceae.</title>
        <authorList>
            <person name="Danylec N."/>
            <person name="Stoll D.A."/>
            <person name="Doetsch A."/>
            <person name="Huch M."/>
        </authorList>
    </citation>
    <scope>NUCLEOTIDE SEQUENCE [LARGE SCALE GENOMIC DNA]</scope>
    <source>
        <strain evidence="3">DSM 16106</strain>
    </source>
</reference>
<dbReference type="InterPro" id="IPR041657">
    <property type="entry name" value="HTH_17"/>
</dbReference>
<dbReference type="RefSeq" id="WP_123191438.1">
    <property type="nucleotide sequence ID" value="NZ_QICD01000002.1"/>
</dbReference>
<evidence type="ECO:0000313" key="3">
    <source>
        <dbReference type="Proteomes" id="UP000278632"/>
    </source>
</evidence>
<dbReference type="Proteomes" id="UP000278632">
    <property type="component" value="Unassembled WGS sequence"/>
</dbReference>
<dbReference type="EMBL" id="QICD01000002">
    <property type="protein sequence ID" value="RNL48526.1"/>
    <property type="molecule type" value="Genomic_DNA"/>
</dbReference>
<dbReference type="AlphaFoldDB" id="A0A3N0BJR4"/>
<protein>
    <recommendedName>
        <fullName evidence="1">Helix-turn-helix domain-containing protein</fullName>
    </recommendedName>
</protein>
<dbReference type="OrthoDB" id="292013at2"/>
<dbReference type="Pfam" id="PF12728">
    <property type="entry name" value="HTH_17"/>
    <property type="match status" value="1"/>
</dbReference>
<gene>
    <name evidence="2" type="ORF">DMP08_02685</name>
</gene>
<dbReference type="SUPFAM" id="SSF46955">
    <property type="entry name" value="Putative DNA-binding domain"/>
    <property type="match status" value="1"/>
</dbReference>
<proteinExistence type="predicted"/>
<keyword evidence="3" id="KW-1185">Reference proteome</keyword>
<dbReference type="InterPro" id="IPR009061">
    <property type="entry name" value="DNA-bd_dom_put_sf"/>
</dbReference>
<sequence length="67" mass="7672">MTFYKSNKIDSNRSVYTVEDLAQIFGVSPQTIRLSLSSGELPGGFKCGRRWYVSEENLRRFMSGCTR</sequence>
<evidence type="ECO:0000259" key="1">
    <source>
        <dbReference type="Pfam" id="PF12728"/>
    </source>
</evidence>
<evidence type="ECO:0000313" key="2">
    <source>
        <dbReference type="EMBL" id="RNL48526.1"/>
    </source>
</evidence>
<organism evidence="2 3">
    <name type="scientific">Paraeggerthella hongkongensis</name>
    <dbReference type="NCBI Taxonomy" id="230658"/>
    <lineage>
        <taxon>Bacteria</taxon>
        <taxon>Bacillati</taxon>
        <taxon>Actinomycetota</taxon>
        <taxon>Coriobacteriia</taxon>
        <taxon>Eggerthellales</taxon>
        <taxon>Eggerthellaceae</taxon>
        <taxon>Paraeggerthella</taxon>
    </lineage>
</organism>
<name>A0A3N0BJR4_9ACTN</name>
<feature type="domain" description="Helix-turn-helix" evidence="1">
    <location>
        <begin position="15"/>
        <end position="65"/>
    </location>
</feature>